<dbReference type="GO" id="GO:0016747">
    <property type="term" value="F:acyltransferase activity, transferring groups other than amino-acyl groups"/>
    <property type="evidence" value="ECO:0007669"/>
    <property type="project" value="TreeGrafter"/>
</dbReference>
<accession>A0A7C9AH33</accession>
<dbReference type="InterPro" id="IPR050317">
    <property type="entry name" value="Plant_Fungal_Acyltransferase"/>
</dbReference>
<dbReference type="AlphaFoldDB" id="A0A7C9AH33"/>
<reference evidence="2" key="1">
    <citation type="journal article" date="2013" name="J. Plant Res.">
        <title>Effect of fungi and light on seed germination of three Opuntia species from semiarid lands of central Mexico.</title>
        <authorList>
            <person name="Delgado-Sanchez P."/>
            <person name="Jimenez-Bremont J.F."/>
            <person name="Guerrero-Gonzalez Mde L."/>
            <person name="Flores J."/>
        </authorList>
    </citation>
    <scope>NUCLEOTIDE SEQUENCE</scope>
    <source>
        <tissue evidence="2">Cladode</tissue>
    </source>
</reference>
<dbReference type="PANTHER" id="PTHR31642">
    <property type="entry name" value="TRICHOTHECENE 3-O-ACETYLTRANSFERASE"/>
    <property type="match status" value="1"/>
</dbReference>
<proteinExistence type="inferred from homology"/>
<reference evidence="2" key="2">
    <citation type="submission" date="2020-07" db="EMBL/GenBank/DDBJ databases">
        <authorList>
            <person name="Vera ALvarez R."/>
            <person name="Arias-Moreno D.M."/>
            <person name="Jimenez-Jacinto V."/>
            <person name="Jimenez-Bremont J.F."/>
            <person name="Swaminathan K."/>
            <person name="Moose S.P."/>
            <person name="Guerrero-Gonzalez M.L."/>
            <person name="Marino-Ramirez L."/>
            <person name="Landsman D."/>
            <person name="Rodriguez-Kessler M."/>
            <person name="Delgado-Sanchez P."/>
        </authorList>
    </citation>
    <scope>NUCLEOTIDE SEQUENCE</scope>
    <source>
        <tissue evidence="2">Cladode</tissue>
    </source>
</reference>
<dbReference type="PANTHER" id="PTHR31642:SF5">
    <property type="entry name" value="OS01G0104900 PROTEIN"/>
    <property type="match status" value="1"/>
</dbReference>
<dbReference type="Gene3D" id="3.30.559.10">
    <property type="entry name" value="Chloramphenicol acetyltransferase-like domain"/>
    <property type="match status" value="1"/>
</dbReference>
<evidence type="ECO:0008006" key="3">
    <source>
        <dbReference type="Google" id="ProtNLM"/>
    </source>
</evidence>
<sequence length="253" mass="28443">MTANPKPSLEIPDCYYPNSPLRIRPDSPTPKHTICLSNLDDQKFLRFSIKYLYLYEKGVSVERLKLSLSRVLSEYYPLAGRLRACKSQVGNDGDDDNDQSNKLEVDCNGEGALFAEAFLDLSAQELLEFCDKPNRSWRKLIYKVDAHCFLDVPPLVVQVTNLRCGGMILCTSINHCLCDGIGTSQFLNAWAQLTANPNSHTQIIPFHNRYVLKPRNPPQVTFTHPGFTKSSPESGENGHLAINKLYLFTTAMS</sequence>
<dbReference type="InterPro" id="IPR023213">
    <property type="entry name" value="CAT-like_dom_sf"/>
</dbReference>
<comment type="similarity">
    <text evidence="1">Belongs to the plant acyltransferase family.</text>
</comment>
<name>A0A7C9AH33_OPUST</name>
<dbReference type="Pfam" id="PF02458">
    <property type="entry name" value="Transferase"/>
    <property type="match status" value="1"/>
</dbReference>
<organism evidence="2">
    <name type="scientific">Opuntia streptacantha</name>
    <name type="common">Prickly pear cactus</name>
    <name type="synonym">Opuntia cardona</name>
    <dbReference type="NCBI Taxonomy" id="393608"/>
    <lineage>
        <taxon>Eukaryota</taxon>
        <taxon>Viridiplantae</taxon>
        <taxon>Streptophyta</taxon>
        <taxon>Embryophyta</taxon>
        <taxon>Tracheophyta</taxon>
        <taxon>Spermatophyta</taxon>
        <taxon>Magnoliopsida</taxon>
        <taxon>eudicotyledons</taxon>
        <taxon>Gunneridae</taxon>
        <taxon>Pentapetalae</taxon>
        <taxon>Caryophyllales</taxon>
        <taxon>Cactineae</taxon>
        <taxon>Cactaceae</taxon>
        <taxon>Opuntioideae</taxon>
        <taxon>Opuntia</taxon>
    </lineage>
</organism>
<evidence type="ECO:0000313" key="2">
    <source>
        <dbReference type="EMBL" id="MBA4667939.1"/>
    </source>
</evidence>
<evidence type="ECO:0000256" key="1">
    <source>
        <dbReference type="ARBA" id="ARBA00009861"/>
    </source>
</evidence>
<dbReference type="EMBL" id="GISG01237517">
    <property type="protein sequence ID" value="MBA4667939.1"/>
    <property type="molecule type" value="Transcribed_RNA"/>
</dbReference>
<protein>
    <recommendedName>
        <fullName evidence="3">Shikimate O-hydroxycinnamoyltransferase</fullName>
    </recommendedName>
</protein>